<name>A0A927EVF4_9ACTN</name>
<keyword evidence="2" id="KW-1133">Transmembrane helix</keyword>
<comment type="caution">
    <text evidence="3">The sequence shown here is derived from an EMBL/GenBank/DDBJ whole genome shotgun (WGS) entry which is preliminary data.</text>
</comment>
<dbReference type="Pfam" id="PF09534">
    <property type="entry name" value="Trp_oprn_chp"/>
    <property type="match status" value="1"/>
</dbReference>
<feature type="compositionally biased region" description="Acidic residues" evidence="1">
    <location>
        <begin position="211"/>
        <end position="220"/>
    </location>
</feature>
<feature type="transmembrane region" description="Helical" evidence="2">
    <location>
        <begin position="61"/>
        <end position="82"/>
    </location>
</feature>
<dbReference type="InterPro" id="IPR019051">
    <property type="entry name" value="Trp_biosyn_TM_oprn/chp"/>
</dbReference>
<dbReference type="NCBIfam" id="TIGR02234">
    <property type="entry name" value="trp_oprn_chp"/>
    <property type="match status" value="1"/>
</dbReference>
<evidence type="ECO:0000256" key="2">
    <source>
        <dbReference type="SAM" id="Phobius"/>
    </source>
</evidence>
<keyword evidence="4" id="KW-1185">Reference proteome</keyword>
<evidence type="ECO:0000313" key="4">
    <source>
        <dbReference type="Proteomes" id="UP000632289"/>
    </source>
</evidence>
<keyword evidence="2" id="KW-0472">Membrane</keyword>
<dbReference type="RefSeq" id="WP_191207487.1">
    <property type="nucleotide sequence ID" value="NZ_BAABKL010000021.1"/>
</dbReference>
<feature type="compositionally biased region" description="Basic and acidic residues" evidence="1">
    <location>
        <begin position="223"/>
        <end position="241"/>
    </location>
</feature>
<feature type="compositionally biased region" description="Basic and acidic residues" evidence="1">
    <location>
        <begin position="186"/>
        <end position="202"/>
    </location>
</feature>
<feature type="transmembrane region" description="Helical" evidence="2">
    <location>
        <begin position="20"/>
        <end position="41"/>
    </location>
</feature>
<sequence>MSTAPSATDRDRAARRALGAALFGGALGAALVLVSAGQTWGEAVATGPGGALPVEVGGGDVTGVPSALALVGLAALVAVFAVRGAARLLVALTLTLCGAGAVVAALAGAVDTGALSDAAATATGLSGGSLRDVSHSAWPYVAAAGGALLVLVGLLALRHGRRWPAMGSRYERGSGARRPRPGPGADADRPEDLWKALDRGEDPTDGPGDGATDDPGDDPGDGAGDRPAADGTAGDDRPKGP</sequence>
<dbReference type="AlphaFoldDB" id="A0A927EVF4"/>
<accession>A0A927EVF4</accession>
<evidence type="ECO:0000256" key="1">
    <source>
        <dbReference type="SAM" id="MobiDB-lite"/>
    </source>
</evidence>
<reference evidence="3" key="1">
    <citation type="submission" date="2020-09" db="EMBL/GenBank/DDBJ databases">
        <title>Secondary metabolite and genome analysis of marine Streptomyces chumphonensis KK1-2T.</title>
        <authorList>
            <person name="Phongsopitanun W."/>
            <person name="Kanchanasin P."/>
            <person name="Pittayakhajonwut P."/>
            <person name="Suwanborirux K."/>
            <person name="Tanasupawat S."/>
        </authorList>
    </citation>
    <scope>NUCLEOTIDE SEQUENCE</scope>
    <source>
        <strain evidence="3">KK1-2</strain>
    </source>
</reference>
<dbReference type="InterPro" id="IPR011746">
    <property type="entry name" value="Trp_synth-assoc_CHP"/>
</dbReference>
<proteinExistence type="predicted"/>
<organism evidence="3 4">
    <name type="scientific">Streptomyces chumphonensis</name>
    <dbReference type="NCBI Taxonomy" id="1214925"/>
    <lineage>
        <taxon>Bacteria</taxon>
        <taxon>Bacillati</taxon>
        <taxon>Actinomycetota</taxon>
        <taxon>Actinomycetes</taxon>
        <taxon>Kitasatosporales</taxon>
        <taxon>Streptomycetaceae</taxon>
        <taxon>Streptomyces</taxon>
    </lineage>
</organism>
<feature type="transmembrane region" description="Helical" evidence="2">
    <location>
        <begin position="137"/>
        <end position="157"/>
    </location>
</feature>
<protein>
    <submittedName>
        <fullName evidence="3">TIGR02234 family membrane protein</fullName>
    </submittedName>
</protein>
<dbReference type="EMBL" id="JACXYU010000001">
    <property type="protein sequence ID" value="MBD3930191.1"/>
    <property type="molecule type" value="Genomic_DNA"/>
</dbReference>
<feature type="transmembrane region" description="Helical" evidence="2">
    <location>
        <begin position="89"/>
        <end position="110"/>
    </location>
</feature>
<evidence type="ECO:0000313" key="3">
    <source>
        <dbReference type="EMBL" id="MBD3930191.1"/>
    </source>
</evidence>
<feature type="region of interest" description="Disordered" evidence="1">
    <location>
        <begin position="166"/>
        <end position="241"/>
    </location>
</feature>
<gene>
    <name evidence="3" type="ORF">IF129_01200</name>
</gene>
<dbReference type="Proteomes" id="UP000632289">
    <property type="component" value="Unassembled WGS sequence"/>
</dbReference>
<keyword evidence="2" id="KW-0812">Transmembrane</keyword>